<organism evidence="1 2">
    <name type="scientific">Caligus rogercresseyi</name>
    <name type="common">Sea louse</name>
    <dbReference type="NCBI Taxonomy" id="217165"/>
    <lineage>
        <taxon>Eukaryota</taxon>
        <taxon>Metazoa</taxon>
        <taxon>Ecdysozoa</taxon>
        <taxon>Arthropoda</taxon>
        <taxon>Crustacea</taxon>
        <taxon>Multicrustacea</taxon>
        <taxon>Hexanauplia</taxon>
        <taxon>Copepoda</taxon>
        <taxon>Siphonostomatoida</taxon>
        <taxon>Caligidae</taxon>
        <taxon>Caligus</taxon>
    </lineage>
</organism>
<protein>
    <submittedName>
        <fullName evidence="1">KIF1binding protein -like protein</fullName>
    </submittedName>
</protein>
<sequence>MHSLIKIEGTSPKEAFRLHRRQLEAMDAILKVLNPTHYMENHGLFGRSPFAYWSPCWSSEGRISSGMSSSPLPFVT</sequence>
<dbReference type="EMBL" id="CP045910">
    <property type="protein sequence ID" value="QQP31594.1"/>
    <property type="molecule type" value="Genomic_DNA"/>
</dbReference>
<name>A0A7T8GL07_CALRO</name>
<dbReference type="OrthoDB" id="409897at2759"/>
<evidence type="ECO:0000313" key="1">
    <source>
        <dbReference type="EMBL" id="QQP31594.1"/>
    </source>
</evidence>
<proteinExistence type="predicted"/>
<evidence type="ECO:0000313" key="2">
    <source>
        <dbReference type="Proteomes" id="UP000595437"/>
    </source>
</evidence>
<dbReference type="AlphaFoldDB" id="A0A7T8GL07"/>
<reference evidence="2" key="1">
    <citation type="submission" date="2021-01" db="EMBL/GenBank/DDBJ databases">
        <title>Caligus Genome Assembly.</title>
        <authorList>
            <person name="Gallardo-Escarate C."/>
        </authorList>
    </citation>
    <scope>NUCLEOTIDE SEQUENCE [LARGE SCALE GENOMIC DNA]</scope>
</reference>
<gene>
    <name evidence="1" type="ORF">FKW44_025247</name>
</gene>
<dbReference type="Proteomes" id="UP000595437">
    <property type="component" value="Chromosome 21"/>
</dbReference>
<accession>A0A7T8GL07</accession>
<keyword evidence="2" id="KW-1185">Reference proteome</keyword>